<dbReference type="GO" id="GO:0003677">
    <property type="term" value="F:DNA binding"/>
    <property type="evidence" value="ECO:0007669"/>
    <property type="project" value="UniProtKB-UniRule"/>
</dbReference>
<name>A0A1M6LAI2_9FIRM</name>
<gene>
    <name evidence="3" type="ORF">SAMN02745219_03094</name>
</gene>
<evidence type="ECO:0000313" key="3">
    <source>
        <dbReference type="EMBL" id="SHJ68217.1"/>
    </source>
</evidence>
<dbReference type="Gene3D" id="2.10.260.10">
    <property type="match status" value="1"/>
</dbReference>
<feature type="domain" description="SpoVT-AbrB" evidence="2">
    <location>
        <begin position="1"/>
        <end position="46"/>
    </location>
</feature>
<sequence length="90" mass="10081">MYTVTVSSRGQVVIPVEVRKRMNIKEGDLLSVKEEGERIILKPVRKRSVLKGVAEKTAGLLSDMEMSGREYVEMLREGSGRRLDELEGGC</sequence>
<dbReference type="InterPro" id="IPR037914">
    <property type="entry name" value="SpoVT-AbrB_sf"/>
</dbReference>
<dbReference type="PANTHER" id="PTHR34860">
    <property type="entry name" value="REPRESSOR-LIKE PROTEIN SSO7C3"/>
    <property type="match status" value="1"/>
</dbReference>
<keyword evidence="1" id="KW-0238">DNA-binding</keyword>
<dbReference type="PANTHER" id="PTHR34860:SF6">
    <property type="entry name" value="REPRESSOR-LIKE PROTEIN SSO7C3"/>
    <property type="match status" value="1"/>
</dbReference>
<dbReference type="PROSITE" id="PS51740">
    <property type="entry name" value="SPOVT_ABRB"/>
    <property type="match status" value="1"/>
</dbReference>
<dbReference type="OrthoDB" id="9811597at2"/>
<dbReference type="Pfam" id="PF04014">
    <property type="entry name" value="MazE_antitoxin"/>
    <property type="match status" value="1"/>
</dbReference>
<dbReference type="STRING" id="1121432.SAMN02745219_03094"/>
<keyword evidence="4" id="KW-1185">Reference proteome</keyword>
<dbReference type="SMART" id="SM00966">
    <property type="entry name" value="SpoVT_AbrB"/>
    <property type="match status" value="1"/>
</dbReference>
<proteinExistence type="predicted"/>
<evidence type="ECO:0000259" key="2">
    <source>
        <dbReference type="PROSITE" id="PS51740"/>
    </source>
</evidence>
<evidence type="ECO:0000256" key="1">
    <source>
        <dbReference type="PROSITE-ProRule" id="PRU01076"/>
    </source>
</evidence>
<evidence type="ECO:0000313" key="4">
    <source>
        <dbReference type="Proteomes" id="UP000184529"/>
    </source>
</evidence>
<dbReference type="AlphaFoldDB" id="A0A1M6LAI2"/>
<dbReference type="Proteomes" id="UP000184529">
    <property type="component" value="Unassembled WGS sequence"/>
</dbReference>
<dbReference type="EMBL" id="FQZM01000049">
    <property type="protein sequence ID" value="SHJ68217.1"/>
    <property type="molecule type" value="Genomic_DNA"/>
</dbReference>
<dbReference type="SUPFAM" id="SSF89447">
    <property type="entry name" value="AbrB/MazE/MraZ-like"/>
    <property type="match status" value="1"/>
</dbReference>
<dbReference type="NCBIfam" id="TIGR01439">
    <property type="entry name" value="lp_hng_hel_AbrB"/>
    <property type="match status" value="1"/>
</dbReference>
<organism evidence="3 4">
    <name type="scientific">Desulfofundulus thermosubterraneus DSM 16057</name>
    <dbReference type="NCBI Taxonomy" id="1121432"/>
    <lineage>
        <taxon>Bacteria</taxon>
        <taxon>Bacillati</taxon>
        <taxon>Bacillota</taxon>
        <taxon>Clostridia</taxon>
        <taxon>Eubacteriales</taxon>
        <taxon>Peptococcaceae</taxon>
        <taxon>Desulfofundulus</taxon>
    </lineage>
</organism>
<dbReference type="RefSeq" id="WP_072870966.1">
    <property type="nucleotide sequence ID" value="NZ_FQZM01000049.1"/>
</dbReference>
<protein>
    <submittedName>
        <fullName evidence="3">Transcriptional regulator, AbrB family</fullName>
    </submittedName>
</protein>
<dbReference type="InterPro" id="IPR007159">
    <property type="entry name" value="SpoVT-AbrB_dom"/>
</dbReference>
<accession>A0A1M6LAI2</accession>
<dbReference type="InterPro" id="IPR052975">
    <property type="entry name" value="Repressor-like_regulatory"/>
</dbReference>
<reference evidence="4" key="1">
    <citation type="submission" date="2016-11" db="EMBL/GenBank/DDBJ databases">
        <authorList>
            <person name="Varghese N."/>
            <person name="Submissions S."/>
        </authorList>
    </citation>
    <scope>NUCLEOTIDE SEQUENCE [LARGE SCALE GENOMIC DNA]</scope>
    <source>
        <strain evidence="4">DSM 16057</strain>
    </source>
</reference>